<keyword evidence="2" id="KW-1185">Reference proteome</keyword>
<dbReference type="EMBL" id="REGN01004310">
    <property type="protein sequence ID" value="RNA18078.1"/>
    <property type="molecule type" value="Genomic_DNA"/>
</dbReference>
<name>A0A3M7R4B2_BRAPC</name>
<dbReference type="AlphaFoldDB" id="A0A3M7R4B2"/>
<sequence>MFISIQICFLNLKLYAFLNYSHFPHVPNIYVLLSHKDLKISIKFEVKNWILGFQQNNVTIVFFLLKTSINIIY</sequence>
<reference evidence="1 2" key="1">
    <citation type="journal article" date="2018" name="Sci. Rep.">
        <title>Genomic signatures of local adaptation to the degree of environmental predictability in rotifers.</title>
        <authorList>
            <person name="Franch-Gras L."/>
            <person name="Hahn C."/>
            <person name="Garcia-Roger E.M."/>
            <person name="Carmona M.J."/>
            <person name="Serra M."/>
            <person name="Gomez A."/>
        </authorList>
    </citation>
    <scope>NUCLEOTIDE SEQUENCE [LARGE SCALE GENOMIC DNA]</scope>
    <source>
        <strain evidence="1">HYR1</strain>
    </source>
</reference>
<evidence type="ECO:0000313" key="2">
    <source>
        <dbReference type="Proteomes" id="UP000276133"/>
    </source>
</evidence>
<organism evidence="1 2">
    <name type="scientific">Brachionus plicatilis</name>
    <name type="common">Marine rotifer</name>
    <name type="synonym">Brachionus muelleri</name>
    <dbReference type="NCBI Taxonomy" id="10195"/>
    <lineage>
        <taxon>Eukaryota</taxon>
        <taxon>Metazoa</taxon>
        <taxon>Spiralia</taxon>
        <taxon>Gnathifera</taxon>
        <taxon>Rotifera</taxon>
        <taxon>Eurotatoria</taxon>
        <taxon>Monogononta</taxon>
        <taxon>Pseudotrocha</taxon>
        <taxon>Ploima</taxon>
        <taxon>Brachionidae</taxon>
        <taxon>Brachionus</taxon>
    </lineage>
</organism>
<evidence type="ECO:0000313" key="1">
    <source>
        <dbReference type="EMBL" id="RNA18078.1"/>
    </source>
</evidence>
<proteinExistence type="predicted"/>
<gene>
    <name evidence="1" type="ORF">BpHYR1_053490</name>
</gene>
<comment type="caution">
    <text evidence="1">The sequence shown here is derived from an EMBL/GenBank/DDBJ whole genome shotgun (WGS) entry which is preliminary data.</text>
</comment>
<accession>A0A3M7R4B2</accession>
<protein>
    <submittedName>
        <fullName evidence="1">Uncharacterized protein</fullName>
    </submittedName>
</protein>
<dbReference type="Proteomes" id="UP000276133">
    <property type="component" value="Unassembled WGS sequence"/>
</dbReference>